<feature type="compositionally biased region" description="Low complexity" evidence="1">
    <location>
        <begin position="12"/>
        <end position="23"/>
    </location>
</feature>
<dbReference type="Proteomes" id="UP001189429">
    <property type="component" value="Unassembled WGS sequence"/>
</dbReference>
<keyword evidence="3" id="KW-1185">Reference proteome</keyword>
<proteinExistence type="predicted"/>
<dbReference type="EMBL" id="CAUYUJ010015878">
    <property type="protein sequence ID" value="CAK0859221.1"/>
    <property type="molecule type" value="Genomic_DNA"/>
</dbReference>
<protein>
    <submittedName>
        <fullName evidence="2">Uncharacterized protein</fullName>
    </submittedName>
</protein>
<comment type="caution">
    <text evidence="2">The sequence shown here is derived from an EMBL/GenBank/DDBJ whole genome shotgun (WGS) entry which is preliminary data.</text>
</comment>
<feature type="region of interest" description="Disordered" evidence="1">
    <location>
        <begin position="1"/>
        <end position="23"/>
    </location>
</feature>
<evidence type="ECO:0000313" key="3">
    <source>
        <dbReference type="Proteomes" id="UP001189429"/>
    </source>
</evidence>
<sequence length="214" mass="23031">MALAFLSEVGPDRPAAPRSRQPRPARCSRDALFVLAWAGCQAVRLLGLQVLQGTSESRPTSSDSTVQRTVVLAGMAFLDKYTGPLGAAALDRALLQILGWARGSAEASSRGRCAHCFWVTRSFLWQLRTVVSKVERSICQLVLLHGSSTFGFQPEFLSSLFTAVTSSGILLCLFVSRDCSARGGPGVSVEQRQRHGADVSDLVGHVSRKGKKAQ</sequence>
<organism evidence="2 3">
    <name type="scientific">Prorocentrum cordatum</name>
    <dbReference type="NCBI Taxonomy" id="2364126"/>
    <lineage>
        <taxon>Eukaryota</taxon>
        <taxon>Sar</taxon>
        <taxon>Alveolata</taxon>
        <taxon>Dinophyceae</taxon>
        <taxon>Prorocentrales</taxon>
        <taxon>Prorocentraceae</taxon>
        <taxon>Prorocentrum</taxon>
    </lineage>
</organism>
<accession>A0ABN9UJL6</accession>
<reference evidence="2" key="1">
    <citation type="submission" date="2023-10" db="EMBL/GenBank/DDBJ databases">
        <authorList>
            <person name="Chen Y."/>
            <person name="Shah S."/>
            <person name="Dougan E. K."/>
            <person name="Thang M."/>
            <person name="Chan C."/>
        </authorList>
    </citation>
    <scope>NUCLEOTIDE SEQUENCE [LARGE SCALE GENOMIC DNA]</scope>
</reference>
<gene>
    <name evidence="2" type="ORF">PCOR1329_LOCUS48649</name>
</gene>
<evidence type="ECO:0000256" key="1">
    <source>
        <dbReference type="SAM" id="MobiDB-lite"/>
    </source>
</evidence>
<name>A0ABN9UJL6_9DINO</name>
<evidence type="ECO:0000313" key="2">
    <source>
        <dbReference type="EMBL" id="CAK0859221.1"/>
    </source>
</evidence>